<dbReference type="GO" id="GO:0015074">
    <property type="term" value="P:DNA integration"/>
    <property type="evidence" value="ECO:0007669"/>
    <property type="project" value="UniProtKB-KW"/>
</dbReference>
<dbReference type="PROSITE" id="PS51898">
    <property type="entry name" value="TYR_RECOMBINASE"/>
    <property type="match status" value="1"/>
</dbReference>
<dbReference type="EMBL" id="FOVF01000013">
    <property type="protein sequence ID" value="SFN30904.1"/>
    <property type="molecule type" value="Genomic_DNA"/>
</dbReference>
<evidence type="ECO:0000313" key="8">
    <source>
        <dbReference type="EMBL" id="SFN30904.1"/>
    </source>
</evidence>
<dbReference type="Pfam" id="PF00589">
    <property type="entry name" value="Phage_integrase"/>
    <property type="match status" value="1"/>
</dbReference>
<evidence type="ECO:0000313" key="9">
    <source>
        <dbReference type="Proteomes" id="UP000198575"/>
    </source>
</evidence>
<dbReference type="RefSeq" id="WP_092407738.1">
    <property type="nucleotide sequence ID" value="NZ_FOVF01000013.1"/>
</dbReference>
<proteinExistence type="inferred from homology"/>
<dbReference type="GO" id="GO:0006310">
    <property type="term" value="P:DNA recombination"/>
    <property type="evidence" value="ECO:0007669"/>
    <property type="project" value="UniProtKB-KW"/>
</dbReference>
<dbReference type="STRING" id="578942.SAMN05216289_11346"/>
<dbReference type="PROSITE" id="PS51900">
    <property type="entry name" value="CB"/>
    <property type="match status" value="1"/>
</dbReference>
<keyword evidence="3 5" id="KW-0238">DNA-binding</keyword>
<keyword evidence="9" id="KW-1185">Reference proteome</keyword>
<dbReference type="InterPro" id="IPR044068">
    <property type="entry name" value="CB"/>
</dbReference>
<dbReference type="OrthoDB" id="5567253at2"/>
<dbReference type="SUPFAM" id="SSF56349">
    <property type="entry name" value="DNA breaking-rejoining enzymes"/>
    <property type="match status" value="1"/>
</dbReference>
<evidence type="ECO:0000259" key="7">
    <source>
        <dbReference type="PROSITE" id="PS51900"/>
    </source>
</evidence>
<reference evidence="8 9" key="1">
    <citation type="submission" date="2016-10" db="EMBL/GenBank/DDBJ databases">
        <authorList>
            <person name="de Groot N.N."/>
        </authorList>
    </citation>
    <scope>NUCLEOTIDE SEQUENCE [LARGE SCALE GENOMIC DNA]</scope>
    <source>
        <strain evidence="8 9">CGMCC 1.7659</strain>
    </source>
</reference>
<protein>
    <submittedName>
        <fullName evidence="8">Integrase</fullName>
    </submittedName>
</protein>
<dbReference type="Gene3D" id="1.10.443.10">
    <property type="entry name" value="Intergrase catalytic core"/>
    <property type="match status" value="1"/>
</dbReference>
<evidence type="ECO:0000256" key="3">
    <source>
        <dbReference type="ARBA" id="ARBA00023125"/>
    </source>
</evidence>
<evidence type="ECO:0000259" key="6">
    <source>
        <dbReference type="PROSITE" id="PS51898"/>
    </source>
</evidence>
<evidence type="ECO:0000256" key="2">
    <source>
        <dbReference type="ARBA" id="ARBA00022908"/>
    </source>
</evidence>
<dbReference type="Gene3D" id="1.10.150.130">
    <property type="match status" value="1"/>
</dbReference>
<feature type="domain" description="Core-binding (CB)" evidence="7">
    <location>
        <begin position="86"/>
        <end position="172"/>
    </location>
</feature>
<name>A0A1I4XYI3_9GAMM</name>
<dbReference type="InterPro" id="IPR002104">
    <property type="entry name" value="Integrase_catalytic"/>
</dbReference>
<dbReference type="InterPro" id="IPR011010">
    <property type="entry name" value="DNA_brk_join_enz"/>
</dbReference>
<evidence type="ECO:0000256" key="1">
    <source>
        <dbReference type="ARBA" id="ARBA00008857"/>
    </source>
</evidence>
<feature type="domain" description="Tyr recombinase" evidence="6">
    <location>
        <begin position="194"/>
        <end position="373"/>
    </location>
</feature>
<organism evidence="8 9">
    <name type="scientific">Dokdonella immobilis</name>
    <dbReference type="NCBI Taxonomy" id="578942"/>
    <lineage>
        <taxon>Bacteria</taxon>
        <taxon>Pseudomonadati</taxon>
        <taxon>Pseudomonadota</taxon>
        <taxon>Gammaproteobacteria</taxon>
        <taxon>Lysobacterales</taxon>
        <taxon>Rhodanobacteraceae</taxon>
        <taxon>Dokdonella</taxon>
    </lineage>
</organism>
<evidence type="ECO:0000256" key="4">
    <source>
        <dbReference type="ARBA" id="ARBA00023172"/>
    </source>
</evidence>
<dbReference type="PANTHER" id="PTHR30349">
    <property type="entry name" value="PHAGE INTEGRASE-RELATED"/>
    <property type="match status" value="1"/>
</dbReference>
<dbReference type="AlphaFoldDB" id="A0A1I4XYI3"/>
<evidence type="ECO:0000256" key="5">
    <source>
        <dbReference type="PROSITE-ProRule" id="PRU01248"/>
    </source>
</evidence>
<sequence>MTKRTSSLKAAGVYDRGKAWQVKISRADSRGLLHRINRSFPYDALAPASHPYSRTSRFHEAAAFAASERNALRIERRSLPETKAAQTLGVWLDRYEREETPKKKSANRERSTLSQIRVLFPHLLKRQVADLRPSDFVGHEPHSVEGIMRKVYAPATIRRYLTTLSHVYTVARSRWNYEGDHPLRGVEKPSAHDERTRIISDEEWKRIEEGWGETSPAVVAAIRWLRWTAARRGEAVALSWSDIDWTSAPPTAHLQNTKAKHGTPAQSRHIPLVPEAVAALEPLKSGNWPTSGRVFDGIKADSITRAWARVCVRAEVVDARIHDLRHTRITEMAPFLPLQVLARLTGHREPATLMRYYNPSGKDAAAAGRALVPRAALI</sequence>
<keyword evidence="2" id="KW-0229">DNA integration</keyword>
<dbReference type="PANTHER" id="PTHR30349:SF41">
    <property type="entry name" value="INTEGRASE_RECOMBINASE PROTEIN MJ0367-RELATED"/>
    <property type="match status" value="1"/>
</dbReference>
<dbReference type="CDD" id="cd00796">
    <property type="entry name" value="INT_Rci_Hp1_C"/>
    <property type="match status" value="1"/>
</dbReference>
<dbReference type="InterPro" id="IPR050090">
    <property type="entry name" value="Tyrosine_recombinase_XerCD"/>
</dbReference>
<dbReference type="Proteomes" id="UP000198575">
    <property type="component" value="Unassembled WGS sequence"/>
</dbReference>
<dbReference type="GO" id="GO:0003677">
    <property type="term" value="F:DNA binding"/>
    <property type="evidence" value="ECO:0007669"/>
    <property type="project" value="UniProtKB-UniRule"/>
</dbReference>
<comment type="similarity">
    <text evidence="1">Belongs to the 'phage' integrase family.</text>
</comment>
<dbReference type="InterPro" id="IPR010998">
    <property type="entry name" value="Integrase_recombinase_N"/>
</dbReference>
<dbReference type="InterPro" id="IPR013762">
    <property type="entry name" value="Integrase-like_cat_sf"/>
</dbReference>
<gene>
    <name evidence="8" type="ORF">SAMN05216289_11346</name>
</gene>
<keyword evidence="4" id="KW-0233">DNA recombination</keyword>
<accession>A0A1I4XYI3</accession>